<feature type="non-terminal residue" evidence="6">
    <location>
        <position position="2496"/>
    </location>
</feature>
<feature type="domain" description="Helicase Sen1 N-terminal" evidence="3">
    <location>
        <begin position="38"/>
        <end position="349"/>
    </location>
</feature>
<dbReference type="FunFam" id="3.40.50.300:FF:000810">
    <property type="entry name" value="probable helicase senataxin"/>
    <property type="match status" value="1"/>
</dbReference>
<dbReference type="OrthoDB" id="6513042at2759"/>
<dbReference type="GO" id="GO:0004386">
    <property type="term" value="F:helicase activity"/>
    <property type="evidence" value="ECO:0007669"/>
    <property type="project" value="UniProtKB-KW"/>
</dbReference>
<dbReference type="InterPro" id="IPR045055">
    <property type="entry name" value="DNA2/NAM7-like"/>
</dbReference>
<dbReference type="InterPro" id="IPR024481">
    <property type="entry name" value="Helicase_Sen1_N"/>
</dbReference>
<feature type="domain" description="DNA2/NAM7 helicase helicase" evidence="4">
    <location>
        <begin position="1946"/>
        <end position="2228"/>
    </location>
</feature>
<dbReference type="Pfam" id="PF13087">
    <property type="entry name" value="AAA_12"/>
    <property type="match status" value="1"/>
</dbReference>
<organism evidence="6 7">
    <name type="scientific">Anthoscopus minutus</name>
    <name type="common">Southern penduline-tit</name>
    <dbReference type="NCBI Taxonomy" id="156561"/>
    <lineage>
        <taxon>Eukaryota</taxon>
        <taxon>Metazoa</taxon>
        <taxon>Chordata</taxon>
        <taxon>Craniata</taxon>
        <taxon>Vertebrata</taxon>
        <taxon>Euteleostomi</taxon>
        <taxon>Archelosauria</taxon>
        <taxon>Archosauria</taxon>
        <taxon>Dinosauria</taxon>
        <taxon>Saurischia</taxon>
        <taxon>Theropoda</taxon>
        <taxon>Coelurosauria</taxon>
        <taxon>Aves</taxon>
        <taxon>Neognathae</taxon>
        <taxon>Neoaves</taxon>
        <taxon>Telluraves</taxon>
        <taxon>Australaves</taxon>
        <taxon>Passeriformes</taxon>
        <taxon>Paridae</taxon>
        <taxon>Anthoscopus</taxon>
    </lineage>
</organism>
<dbReference type="CDD" id="cd18808">
    <property type="entry name" value="SF1_C_Upf1"/>
    <property type="match status" value="1"/>
</dbReference>
<feature type="compositionally biased region" description="Basic and acidic residues" evidence="2">
    <location>
        <begin position="1172"/>
        <end position="1182"/>
    </location>
</feature>
<comment type="caution">
    <text evidence="6">The sequence shown here is derived from an EMBL/GenBank/DDBJ whole genome shotgun (WGS) entry which is preliminary data.</text>
</comment>
<dbReference type="InterPro" id="IPR027417">
    <property type="entry name" value="P-loop_NTPase"/>
</dbReference>
<dbReference type="InterPro" id="IPR041679">
    <property type="entry name" value="DNA2/NAM7-like_C"/>
</dbReference>
<feature type="region of interest" description="Disordered" evidence="2">
    <location>
        <begin position="1616"/>
        <end position="1679"/>
    </location>
</feature>
<dbReference type="Pfam" id="PF12726">
    <property type="entry name" value="SEN1_N"/>
    <property type="match status" value="1"/>
</dbReference>
<feature type="compositionally biased region" description="Basic and acidic residues" evidence="2">
    <location>
        <begin position="1020"/>
        <end position="1034"/>
    </location>
</feature>
<keyword evidence="1" id="KW-0175">Coiled coil</keyword>
<dbReference type="PANTHER" id="PTHR10887">
    <property type="entry name" value="DNA2/NAM7 HELICASE FAMILY"/>
    <property type="match status" value="1"/>
</dbReference>
<feature type="compositionally biased region" description="Pro residues" evidence="2">
    <location>
        <begin position="1645"/>
        <end position="1655"/>
    </location>
</feature>
<feature type="region of interest" description="Disordered" evidence="2">
    <location>
        <begin position="1137"/>
        <end position="1182"/>
    </location>
</feature>
<dbReference type="CDD" id="cd18042">
    <property type="entry name" value="DEXXQc_SETX"/>
    <property type="match status" value="1"/>
</dbReference>
<evidence type="ECO:0000313" key="7">
    <source>
        <dbReference type="Proteomes" id="UP000554720"/>
    </source>
</evidence>
<feature type="region of interest" description="Disordered" evidence="2">
    <location>
        <begin position="987"/>
        <end position="1065"/>
    </location>
</feature>
<keyword evidence="6" id="KW-0547">Nucleotide-binding</keyword>
<keyword evidence="6" id="KW-0347">Helicase</keyword>
<dbReference type="GO" id="GO:0006369">
    <property type="term" value="P:termination of RNA polymerase II transcription"/>
    <property type="evidence" value="ECO:0007669"/>
    <property type="project" value="TreeGrafter"/>
</dbReference>
<feature type="coiled-coil region" evidence="1">
    <location>
        <begin position="2089"/>
        <end position="2116"/>
    </location>
</feature>
<dbReference type="GO" id="GO:0001147">
    <property type="term" value="F:transcription termination site sequence-specific DNA binding"/>
    <property type="evidence" value="ECO:0007669"/>
    <property type="project" value="TreeGrafter"/>
</dbReference>
<name>A0A7L2EQL4_ANTMN</name>
<dbReference type="InterPro" id="IPR047187">
    <property type="entry name" value="SF1_C_Upf1"/>
</dbReference>
<sequence length="2496" mass="281154">MSTCRWCTQSGADTTEFLKHYAARRLSQEDFEGSNDDLCYCLECVVEYHKAREECPRLHEDLWDLETSRLIAHMEKFMNEETGEDDELFLVDEHGETCLSGYVGPNFENNLRVPLLEILKYPYLLLHKKVSELCVEVLCRMELSHDSFQVFEKYPGIYLFLVHPNEVIRRWAILTARNLGKVDRDDYYDLEEVLTCLFKVIELGLFENPDIYSSSMFEKGKLILLPAHLYDTANYKNYWLGICMLLSVLEEQAMDSLLLGPDKQNDFMQSILHTMEKEAADDSTDPFWPALHCFMVILDQLGSKVWGQLIDPVQAFQTIINSVSYNNEIKNIRSSFRRTKSEPESDYGDDMISCSQIVYNYNTEKPQKDSGWKAAICPEYCPNMYEDMQTLANMLQSDIGRDMRVHHSTFLWFIPFVQSLMDLKDLGVAYIVEVIHYLCSEIKDILIERIQQCDKISEFFLLILVSIVELHRSKKCLHLLWISSQEWVEAVVRCATLPSRAFTRCSEKALGLCAKGSGSFQAPSSVQHACVQLIRSLLKEGYQIGQHALCKQYLDKLNLLLRGNRAVGWQLSSQETQELQTCLKQVIRSIKGKALSASLVGGSSSNSTALPTSSIKYERNACDDGYRMSGHEREDLYSPFVVSKEGRDCQENPFHRRKNAWEEECRDACRSSTSCTSTEGLLMNIKKECGDLTGQEFILPQNSSAAKVCGKVQENRNYELVAGKCNTDDQCFSSEFRRGGEFEMKHKAEPKTPHLSAQTHLDCPSSKNCKSKQETSANSVFQSRLVPTKQVSKEASLDSSNSSRNEPGLQGKEEDSTLLLGRNDTSLNKVSAEEKSGSLLKRFFQKKPNLQTSNQEQPTLNDLDENDCKNQVLETFCRDQIPAYSNFPFSSENKRDMIKPLSVKHESSDRLLEFSEYFKRENSSVGKKEEDFVKTVSKDDALSDSQIDRELSKLSLAAYAKSVNFPVASNQESSVYSISDIKRKVKGSVRSSSEGQSSRCPSGTGGPSNQIIVISDSSDEEKSMADKEETKTKSENVWVEPYSTSSSISDSDIKRESKSPAGSPMLLDDCNSQYFEFETEAEVFSAWQDTQAYAVEATQEYKQDHVSPAAETSNSDDCLNDDLNHWGYDLFYFSDDTTEEAASSTEKQTEDNSHEKETDDTKEATNSTLEESVGKEHAKGQLEKCADKGTAKGFTLGSNLPEPRASTSPISLASKLALKKNCTSPRKTAAKCKSAPALQRSPKKLPLVKTAKNKTPLQSMAERSQPGRSMPAVVPPRRVRQNPAPTSTVEKLGLKKGPRKAFDLSQPSLESLAQLRSHGKAAGRIGVAQKKRTKQIEAQYLSVKRNKKLLICQDQKYLRQARFKRSMKNAGSSESRNKVSKAFAKPVEQKPQNFELGAIKESAENQREKKKEEAACPSASERKFETSVEEVASASKISCSFDWNRKWEINSVVVPPIPMDSNPSSTALGDDKDESKGKGCTVLPECAMKTSKQNGCKSDESSDEGDDNLFLTQSDPVDMELCSQEEGVQDVAIGNKTPEEMDLNESLQQNEPSAVVRCKDKDCMEQVEKPGEYCSKHPTTSTGADHVFAKPSLPPSKIRKPSTIKIFSSASSSRNAAFSKDLEDVRKLPPPSKSKVNAAKTAAVRPPPYPKPAPAGNPTCKSRSFSNTPQPLSSSNVLQTQNRQYDNASNISRGPSRETYSFLGAQQRDYSIFVNQVLKWTYEMFANFSHFGTPNNLLQSIVASVPVQFQGYNDYFNTFFPLMMLNAFETLAQEWVENHKVREKSYCFYLQNFSADMNTAHFTAHLRESDLARQLHPKEDDLILLVVHKEKETFGEESGMESHIVNHVGLVTRFSRASGYANRQKEQQTACHLTVQTRGNLSFFIHKQVKCVVVGSLVTTHRKFKGLLLLSRSPLAKPIINPSYNDFCPRDLPVASGSAASYMNEYNEDQKRAIETAYAMVKQHPGLPKICLIHGPPGTGKSKTIVGLLSRVLRENTRNEKTARKKGSKIKPNRFLVCAPSNAAVDELMKKIIIAFKEKCQNKQEPLGNCGDIKLVRLGAEKSINNEVRGFSLDKQVEHRMKRKPGDYDQDIQKKKEALDQKLDVLSRERAMHKCEKRESQMLDDEIGRLAKERQQLASQLKEVRGHSQKVQADIILESDIICCTLSTSGGSLLESAFSRRGLDPFSCVIVDEVRQSCEVETLIPLIHRCNKLVLVGDPKQLPPTVKSVKAQQYGYDQSLMARLQRHLEEQVQRNVLCSLPVVQLTVQYRMHPDICLFPSNYVYGRTLKTAKAIEENRCSSEWPFQPYLIFDVADGREERDNDSYSNPREVKMVMELIRTIKDKRKDLGLRRIGIITPYSAQKKKIQEQLDSVFKNNSHGEVDTVDAFQGREKDCIIVSCVRANSSEGSTLPYVQPNSTKGSIGFLASLQRLNVTITRARFSLFILGRLQTLMEDKNWNHLIQDAQKRGAIIRTTEKNYKKEAMRILKLRPPGQPP</sequence>
<dbReference type="Gene3D" id="3.40.50.300">
    <property type="entry name" value="P-loop containing nucleotide triphosphate hydrolases"/>
    <property type="match status" value="2"/>
</dbReference>
<evidence type="ECO:0000256" key="1">
    <source>
        <dbReference type="SAM" id="Coils"/>
    </source>
</evidence>
<evidence type="ECO:0000259" key="5">
    <source>
        <dbReference type="Pfam" id="PF13087"/>
    </source>
</evidence>
<evidence type="ECO:0000259" key="3">
    <source>
        <dbReference type="Pfam" id="PF12726"/>
    </source>
</evidence>
<feature type="non-terminal residue" evidence="6">
    <location>
        <position position="1"/>
    </location>
</feature>
<protein>
    <submittedName>
        <fullName evidence="6">SETX helicase</fullName>
    </submittedName>
</protein>
<dbReference type="Proteomes" id="UP000554720">
    <property type="component" value="Unassembled WGS sequence"/>
</dbReference>
<accession>A0A7L2EQL4</accession>
<dbReference type="SUPFAM" id="SSF52540">
    <property type="entry name" value="P-loop containing nucleoside triphosphate hydrolases"/>
    <property type="match status" value="1"/>
</dbReference>
<keyword evidence="6" id="KW-0378">Hydrolase</keyword>
<gene>
    <name evidence="6" type="primary">Setx</name>
    <name evidence="6" type="ORF">ANTMIN_R00510</name>
</gene>
<feature type="compositionally biased region" description="Basic and acidic residues" evidence="2">
    <location>
        <begin position="1401"/>
        <end position="1422"/>
    </location>
</feature>
<dbReference type="InterPro" id="IPR041677">
    <property type="entry name" value="DNA2/NAM7_AAA_11"/>
</dbReference>
<evidence type="ECO:0000313" key="6">
    <source>
        <dbReference type="EMBL" id="NXQ64396.1"/>
    </source>
</evidence>
<feature type="region of interest" description="Disordered" evidence="2">
    <location>
        <begin position="1489"/>
        <end position="1511"/>
    </location>
</feature>
<feature type="compositionally biased region" description="Polar residues" evidence="2">
    <location>
        <begin position="1659"/>
        <end position="1679"/>
    </location>
</feature>
<dbReference type="Pfam" id="PF13086">
    <property type="entry name" value="AAA_11"/>
    <property type="match status" value="1"/>
</dbReference>
<dbReference type="PANTHER" id="PTHR10887:SF537">
    <property type="entry name" value="HELICASE SENATAXIN-RELATED"/>
    <property type="match status" value="1"/>
</dbReference>
<proteinExistence type="predicted"/>
<dbReference type="EMBL" id="VWYI01048532">
    <property type="protein sequence ID" value="NXQ64396.1"/>
    <property type="molecule type" value="Genomic_DNA"/>
</dbReference>
<dbReference type="GO" id="GO:0016604">
    <property type="term" value="C:nuclear body"/>
    <property type="evidence" value="ECO:0007669"/>
    <property type="project" value="TreeGrafter"/>
</dbReference>
<evidence type="ECO:0000256" key="2">
    <source>
        <dbReference type="SAM" id="MobiDB-lite"/>
    </source>
</evidence>
<feature type="region of interest" description="Disordered" evidence="2">
    <location>
        <begin position="1571"/>
        <end position="1604"/>
    </location>
</feature>
<feature type="region of interest" description="Disordered" evidence="2">
    <location>
        <begin position="1254"/>
        <end position="1290"/>
    </location>
</feature>
<keyword evidence="7" id="KW-1185">Reference proteome</keyword>
<feature type="compositionally biased region" description="Basic and acidic residues" evidence="2">
    <location>
        <begin position="1147"/>
        <end position="1163"/>
    </location>
</feature>
<feature type="domain" description="DNA2/NAM7 helicase-like C-terminal" evidence="5">
    <location>
        <begin position="2236"/>
        <end position="2448"/>
    </location>
</feature>
<feature type="compositionally biased region" description="Low complexity" evidence="2">
    <location>
        <begin position="988"/>
        <end position="1002"/>
    </location>
</feature>
<reference evidence="6 7" key="1">
    <citation type="submission" date="2019-09" db="EMBL/GenBank/DDBJ databases">
        <title>Bird 10,000 Genomes (B10K) Project - Family phase.</title>
        <authorList>
            <person name="Zhang G."/>
        </authorList>
    </citation>
    <scope>NUCLEOTIDE SEQUENCE [LARGE SCALE GENOMIC DNA]</scope>
    <source>
        <strain evidence="6">B10K-DU-011-42</strain>
        <tissue evidence="6">Muscle</tissue>
    </source>
</reference>
<feature type="region of interest" description="Disordered" evidence="2">
    <location>
        <begin position="1397"/>
        <end position="1422"/>
    </location>
</feature>
<feature type="region of interest" description="Disordered" evidence="2">
    <location>
        <begin position="747"/>
        <end position="823"/>
    </location>
</feature>
<feature type="compositionally biased region" description="Polar residues" evidence="2">
    <location>
        <begin position="1007"/>
        <end position="1016"/>
    </location>
</feature>
<evidence type="ECO:0000259" key="4">
    <source>
        <dbReference type="Pfam" id="PF13086"/>
    </source>
</evidence>
<keyword evidence="6" id="KW-0067">ATP-binding</keyword>